<gene>
    <name evidence="1" type="ORF">BST13_26185</name>
</gene>
<organism evidence="1 2">
    <name type="scientific">Mycobacterium aquaticum</name>
    <dbReference type="NCBI Taxonomy" id="1927124"/>
    <lineage>
        <taxon>Bacteria</taxon>
        <taxon>Bacillati</taxon>
        <taxon>Actinomycetota</taxon>
        <taxon>Actinomycetes</taxon>
        <taxon>Mycobacteriales</taxon>
        <taxon>Mycobacteriaceae</taxon>
        <taxon>Mycobacterium</taxon>
    </lineage>
</organism>
<dbReference type="RefSeq" id="WP_083167110.1">
    <property type="nucleotide sequence ID" value="NZ_MVHF01000033.1"/>
</dbReference>
<evidence type="ECO:0008006" key="3">
    <source>
        <dbReference type="Google" id="ProtNLM"/>
    </source>
</evidence>
<protein>
    <recommendedName>
        <fullName evidence="3">DUF1772 domain-containing protein</fullName>
    </recommendedName>
</protein>
<evidence type="ECO:0000313" key="1">
    <source>
        <dbReference type="EMBL" id="ORA31183.1"/>
    </source>
</evidence>
<dbReference type="EMBL" id="MVHF01000033">
    <property type="protein sequence ID" value="ORA31183.1"/>
    <property type="molecule type" value="Genomic_DNA"/>
</dbReference>
<name>A0A1X0AM97_9MYCO</name>
<dbReference type="AlphaFoldDB" id="A0A1X0AM97"/>
<evidence type="ECO:0000313" key="2">
    <source>
        <dbReference type="Proteomes" id="UP000192448"/>
    </source>
</evidence>
<dbReference type="OrthoDB" id="4763906at2"/>
<dbReference type="STRING" id="1927124.BST13_26185"/>
<comment type="caution">
    <text evidence="1">The sequence shown here is derived from an EMBL/GenBank/DDBJ whole genome shotgun (WGS) entry which is preliminary data.</text>
</comment>
<keyword evidence="2" id="KW-1185">Reference proteome</keyword>
<sequence>MAKLAPPSANGIARFGRAAWFFGNAYEAVVGVPQLIAGAGRRPGIIGTGSPAPYYAPITPAAMGGTSVVLHRGWQGGADHRTVVAAAASLAGALGLSTYLIRGINIPLLKGEIAPEVQSHLIARWHRLNVMRLGLLIATEVLVRRVESASTQR</sequence>
<accession>A0A1X0AM97</accession>
<proteinExistence type="predicted"/>
<reference evidence="1 2" key="1">
    <citation type="submission" date="2017-02" db="EMBL/GenBank/DDBJ databases">
        <title>The new phylogeny of genus Mycobacterium.</title>
        <authorList>
            <person name="Tortoli E."/>
            <person name="Trovato A."/>
            <person name="Cirillo D.M."/>
        </authorList>
    </citation>
    <scope>NUCLEOTIDE SEQUENCE [LARGE SCALE GENOMIC DNA]</scope>
    <source>
        <strain evidence="1 2">RW6</strain>
    </source>
</reference>
<dbReference type="Proteomes" id="UP000192448">
    <property type="component" value="Unassembled WGS sequence"/>
</dbReference>